<dbReference type="SUPFAM" id="SSF53850">
    <property type="entry name" value="Periplasmic binding protein-like II"/>
    <property type="match status" value="1"/>
</dbReference>
<dbReference type="PROSITE" id="PS51257">
    <property type="entry name" value="PROKAR_LIPOPROTEIN"/>
    <property type="match status" value="1"/>
</dbReference>
<dbReference type="InterPro" id="IPR039424">
    <property type="entry name" value="SBP_5"/>
</dbReference>
<name>A0ABT3L7U2_9CYAN</name>
<dbReference type="InterPro" id="IPR000914">
    <property type="entry name" value="SBP_5_dom"/>
</dbReference>
<keyword evidence="4" id="KW-1185">Reference proteome</keyword>
<comment type="caution">
    <text evidence="3">The sequence shown here is derived from an EMBL/GenBank/DDBJ whole genome shotgun (WGS) entry which is preliminary data.</text>
</comment>
<evidence type="ECO:0000256" key="1">
    <source>
        <dbReference type="SAM" id="SignalP"/>
    </source>
</evidence>
<gene>
    <name evidence="3" type="ORF">K4A83_14955</name>
</gene>
<dbReference type="PIRSF" id="PIRSF002741">
    <property type="entry name" value="MppA"/>
    <property type="match status" value="1"/>
</dbReference>
<evidence type="ECO:0000313" key="3">
    <source>
        <dbReference type="EMBL" id="MCW6037565.1"/>
    </source>
</evidence>
<dbReference type="Pfam" id="PF00496">
    <property type="entry name" value="SBP_bac_5"/>
    <property type="match status" value="1"/>
</dbReference>
<feature type="signal peptide" evidence="1">
    <location>
        <begin position="1"/>
        <end position="25"/>
    </location>
</feature>
<reference evidence="3 4" key="1">
    <citation type="submission" date="2021-08" db="EMBL/GenBank/DDBJ databases">
        <title>Draft genome sequence of Spirulina subsalsa with high tolerance to salinity and hype-accumulation of phycocyanin.</title>
        <authorList>
            <person name="Pei H."/>
            <person name="Jiang L."/>
        </authorList>
    </citation>
    <scope>NUCLEOTIDE SEQUENCE [LARGE SCALE GENOMIC DNA]</scope>
    <source>
        <strain evidence="3 4">FACHB-351</strain>
    </source>
</reference>
<dbReference type="Gene3D" id="3.40.190.10">
    <property type="entry name" value="Periplasmic binding protein-like II"/>
    <property type="match status" value="1"/>
</dbReference>
<sequence length="584" mass="64680">MFKLPSRRFFLPLVLLSLFCSLTFAACNPGQPPQTGGSPSTEQGTGDDTLRLLYWQAPTILNPHLASGFKDFDAARIVYEPLASYDSNDELVLFLAAEVPTVENGGLAADGRSVTWKLKENVQWSDGEPFTAEDVVFTYEYLSNPAVAATSLENYATVETVEAVDEHRVKITFKEVTPGWSVPFTGQNGMILPKHIFEGFNNEQAREAPANLMPVGTGPYQVVEFKPGDIVVYEQNPNFRDKEEKALFSRVELKGGGDANSAAIAVLQTGDVDYAYNLQVEANVLRQLEAAGQGRVVATFGPYVERIMVNFTDPNRATADGERSSLEFPHPFFSDLKVRQAFNLAIDRDAIADQLYGPTGRATAQLLVSPTQFKSDQISYEFNLEKAAQLLEEAGWSDTNGNGTRDKDGVEMRVLFQTSVNPVRQKTQEIVKQGLEQIGVGVELKSIDAGIFFSGDPASTDTINAFYADLQMFNTGNDSPDPGAHMKWWTCGEASQKANQWQRPNYARYCNPEYDQLWQASATELNPQQRAALFRQMDELLAADVAVIPIVDRANTNGVSNRLTGVEPSPWDSNTWDIMNWRRS</sequence>
<dbReference type="EMBL" id="JAIHOM010000078">
    <property type="protein sequence ID" value="MCW6037565.1"/>
    <property type="molecule type" value="Genomic_DNA"/>
</dbReference>
<evidence type="ECO:0000259" key="2">
    <source>
        <dbReference type="Pfam" id="PF00496"/>
    </source>
</evidence>
<dbReference type="PANTHER" id="PTHR30290">
    <property type="entry name" value="PERIPLASMIC BINDING COMPONENT OF ABC TRANSPORTER"/>
    <property type="match status" value="1"/>
</dbReference>
<protein>
    <submittedName>
        <fullName evidence="3">Peptide ABC transporter substrate-binding protein</fullName>
    </submittedName>
</protein>
<feature type="chain" id="PRO_5045485251" evidence="1">
    <location>
        <begin position="26"/>
        <end position="584"/>
    </location>
</feature>
<accession>A0ABT3L7U2</accession>
<feature type="domain" description="Solute-binding protein family 5" evidence="2">
    <location>
        <begin position="108"/>
        <end position="492"/>
    </location>
</feature>
<dbReference type="Gene3D" id="3.10.105.10">
    <property type="entry name" value="Dipeptide-binding Protein, Domain 3"/>
    <property type="match status" value="1"/>
</dbReference>
<evidence type="ECO:0000313" key="4">
    <source>
        <dbReference type="Proteomes" id="UP001526426"/>
    </source>
</evidence>
<dbReference type="InterPro" id="IPR030678">
    <property type="entry name" value="Peptide/Ni-bd"/>
</dbReference>
<dbReference type="RefSeq" id="WP_265265424.1">
    <property type="nucleotide sequence ID" value="NZ_JAIHOM010000078.1"/>
</dbReference>
<dbReference type="CDD" id="cd08513">
    <property type="entry name" value="PBP2_thermophilic_Hb8_like"/>
    <property type="match status" value="1"/>
</dbReference>
<dbReference type="Proteomes" id="UP001526426">
    <property type="component" value="Unassembled WGS sequence"/>
</dbReference>
<proteinExistence type="predicted"/>
<keyword evidence="1" id="KW-0732">Signal</keyword>
<organism evidence="3 4">
    <name type="scientific">Spirulina subsalsa FACHB-351</name>
    <dbReference type="NCBI Taxonomy" id="234711"/>
    <lineage>
        <taxon>Bacteria</taxon>
        <taxon>Bacillati</taxon>
        <taxon>Cyanobacteriota</taxon>
        <taxon>Cyanophyceae</taxon>
        <taxon>Spirulinales</taxon>
        <taxon>Spirulinaceae</taxon>
        <taxon>Spirulina</taxon>
    </lineage>
</organism>
<dbReference type="PANTHER" id="PTHR30290:SF65">
    <property type="entry name" value="MONOACYL PHOSPHATIDYLINOSITOL TETRAMANNOSIDE-BINDING PROTEIN LPQW-RELATED"/>
    <property type="match status" value="1"/>
</dbReference>